<sequence length="17" mass="1949">MLSKLNTSKVTCLREPE</sequence>
<evidence type="ECO:0000313" key="2">
    <source>
        <dbReference type="Proteomes" id="UP000307592"/>
    </source>
</evidence>
<accession>A0A5C4RIT2</accession>
<protein>
    <submittedName>
        <fullName evidence="1">Uncharacterized protein</fullName>
    </submittedName>
</protein>
<proteinExistence type="predicted"/>
<dbReference type="Proteomes" id="UP000307592">
    <property type="component" value="Unassembled WGS sequence"/>
</dbReference>
<evidence type="ECO:0000313" key="1">
    <source>
        <dbReference type="EMBL" id="TNH43457.1"/>
    </source>
</evidence>
<name>A0A5C4RIT2_PHOLU</name>
<dbReference type="AlphaFoldDB" id="A0A5C4RIT2"/>
<reference evidence="1 2" key="1">
    <citation type="submission" date="2019-01" db="EMBL/GenBank/DDBJ databases">
        <title>Draft genome assembly of Photorhabdus luminescens subsp. sonorensis Caborca.</title>
        <authorList>
            <person name="Duong D.A."/>
            <person name="Espinosa-Artiles P."/>
            <person name="Orozco R.A."/>
            <person name="Molnar I."/>
            <person name="Stock P."/>
        </authorList>
    </citation>
    <scope>NUCLEOTIDE SEQUENCE [LARGE SCALE GENOMIC DNA]</scope>
    <source>
        <strain evidence="1 2">Caborca</strain>
    </source>
</reference>
<organism evidence="1 2">
    <name type="scientific">Photorhabdus luminescens subsp. sonorensis</name>
    <dbReference type="NCBI Taxonomy" id="1173677"/>
    <lineage>
        <taxon>Bacteria</taxon>
        <taxon>Pseudomonadati</taxon>
        <taxon>Pseudomonadota</taxon>
        <taxon>Gammaproteobacteria</taxon>
        <taxon>Enterobacterales</taxon>
        <taxon>Morganellaceae</taxon>
        <taxon>Photorhabdus</taxon>
    </lineage>
</organism>
<comment type="caution">
    <text evidence="1">The sequence shown here is derived from an EMBL/GenBank/DDBJ whole genome shotgun (WGS) entry which is preliminary data.</text>
</comment>
<dbReference type="EMBL" id="SBIJ01000016">
    <property type="protein sequence ID" value="TNH43457.1"/>
    <property type="molecule type" value="Genomic_DNA"/>
</dbReference>
<gene>
    <name evidence="1" type="ORF">EP164_11625</name>
</gene>